<evidence type="ECO:0000313" key="1">
    <source>
        <dbReference type="EMBL" id="MBE5034769.1"/>
    </source>
</evidence>
<dbReference type="RefSeq" id="WP_226384436.1">
    <property type="nucleotide sequence ID" value="NZ_JADCKA010000001.1"/>
</dbReference>
<proteinExistence type="predicted"/>
<dbReference type="EMBL" id="JADCKA010000001">
    <property type="protein sequence ID" value="MBE5034769.1"/>
    <property type="molecule type" value="Genomic_DNA"/>
</dbReference>
<gene>
    <name evidence="1" type="ORF">INF20_00500</name>
</gene>
<comment type="caution">
    <text evidence="1">The sequence shown here is derived from an EMBL/GenBank/DDBJ whole genome shotgun (WGS) entry which is preliminary data.</text>
</comment>
<keyword evidence="2" id="KW-1185">Reference proteome</keyword>
<reference evidence="1 2" key="1">
    <citation type="submission" date="2020-10" db="EMBL/GenBank/DDBJ databases">
        <title>ChiBAC.</title>
        <authorList>
            <person name="Zenner C."/>
            <person name="Hitch T.C.A."/>
            <person name="Clavel T."/>
        </authorList>
    </citation>
    <scope>NUCLEOTIDE SEQUENCE [LARGE SCALE GENOMIC DNA]</scope>
    <source>
        <strain evidence="1 2">DSM 108706</strain>
    </source>
</reference>
<dbReference type="Proteomes" id="UP001516588">
    <property type="component" value="Unassembled WGS sequence"/>
</dbReference>
<accession>A0ABR9QV60</accession>
<organism evidence="1 2">
    <name type="scientific">Gallibacter intestinalis</name>
    <dbReference type="NCBI Taxonomy" id="2779356"/>
    <lineage>
        <taxon>Bacteria</taxon>
        <taxon>Bacillati</taxon>
        <taxon>Bacillota</taxon>
        <taxon>Clostridia</taxon>
        <taxon>Eubacteriales</taxon>
        <taxon>Eubacteriaceae</taxon>
        <taxon>Gallibacter</taxon>
    </lineage>
</organism>
<protein>
    <submittedName>
        <fullName evidence="1">Uncharacterized protein</fullName>
    </submittedName>
</protein>
<sequence>MTYINEIMDMIDGREARKFWYETQLAMKLEGGEYDHAIDNEIWLGKYLRCLCD</sequence>
<name>A0ABR9QV60_9FIRM</name>
<evidence type="ECO:0000313" key="2">
    <source>
        <dbReference type="Proteomes" id="UP001516588"/>
    </source>
</evidence>